<keyword evidence="10" id="KW-1185">Reference proteome</keyword>
<sequence>MFAGLVFPELRLRINVVNAKSLRPVCAGVVGLKMPRYCLFGDTVNTSSRMESTGEALKIHVSAATRDVLMEFNCFQLELRGNIDIKGKGTMTTYWLLGESSSQ</sequence>
<evidence type="ECO:0000256" key="6">
    <source>
        <dbReference type="ARBA" id="ARBA00023239"/>
    </source>
</evidence>
<accession>A0AAV9SBU9</accession>
<dbReference type="CDD" id="cd07302">
    <property type="entry name" value="CHD"/>
    <property type="match status" value="1"/>
</dbReference>
<evidence type="ECO:0000256" key="5">
    <source>
        <dbReference type="ARBA" id="ARBA00023136"/>
    </source>
</evidence>
<dbReference type="GO" id="GO:0004383">
    <property type="term" value="F:guanylate cyclase activity"/>
    <property type="evidence" value="ECO:0007669"/>
    <property type="project" value="TreeGrafter"/>
</dbReference>
<dbReference type="PANTHER" id="PTHR11920:SF483">
    <property type="entry name" value="GUANYLATE CYCLASE"/>
    <property type="match status" value="1"/>
</dbReference>
<evidence type="ECO:0000256" key="4">
    <source>
        <dbReference type="ARBA" id="ARBA00022989"/>
    </source>
</evidence>
<keyword evidence="4" id="KW-1133">Transmembrane helix</keyword>
<proteinExistence type="inferred from homology"/>
<reference evidence="9 10" key="1">
    <citation type="submission" date="2021-06" db="EMBL/GenBank/DDBJ databases">
        <authorList>
            <person name="Palmer J.M."/>
        </authorList>
    </citation>
    <scope>NUCLEOTIDE SEQUENCE [LARGE SCALE GENOMIC DNA]</scope>
    <source>
        <strain evidence="9 10">MEX-2019</strain>
        <tissue evidence="9">Muscle</tissue>
    </source>
</reference>
<dbReference type="EMBL" id="JAHHUM010000600">
    <property type="protein sequence ID" value="KAK5618780.1"/>
    <property type="molecule type" value="Genomic_DNA"/>
</dbReference>
<comment type="similarity">
    <text evidence="7">Belongs to the adenylyl cyclase class-4/guanylyl cyclase family.</text>
</comment>
<dbReference type="Pfam" id="PF00211">
    <property type="entry name" value="Guanylate_cyc"/>
    <property type="match status" value="1"/>
</dbReference>
<keyword evidence="5" id="KW-0472">Membrane</keyword>
<name>A0AAV9SBU9_9TELE</name>
<dbReference type="Proteomes" id="UP001311232">
    <property type="component" value="Unassembled WGS sequence"/>
</dbReference>
<dbReference type="PROSITE" id="PS50125">
    <property type="entry name" value="GUANYLATE_CYCLASE_2"/>
    <property type="match status" value="1"/>
</dbReference>
<dbReference type="InterPro" id="IPR029787">
    <property type="entry name" value="Nucleotide_cyclase"/>
</dbReference>
<dbReference type="GO" id="GO:0004016">
    <property type="term" value="F:adenylate cyclase activity"/>
    <property type="evidence" value="ECO:0007669"/>
    <property type="project" value="TreeGrafter"/>
</dbReference>
<dbReference type="PANTHER" id="PTHR11920">
    <property type="entry name" value="GUANYLYL CYCLASE"/>
    <property type="match status" value="1"/>
</dbReference>
<dbReference type="SUPFAM" id="SSF55073">
    <property type="entry name" value="Nucleotide cyclase"/>
    <property type="match status" value="1"/>
</dbReference>
<evidence type="ECO:0000256" key="3">
    <source>
        <dbReference type="ARBA" id="ARBA00022741"/>
    </source>
</evidence>
<keyword evidence="3" id="KW-0547">Nucleotide-binding</keyword>
<dbReference type="AlphaFoldDB" id="A0AAV9SBU9"/>
<dbReference type="GO" id="GO:0007168">
    <property type="term" value="P:receptor guanylyl cyclase signaling pathway"/>
    <property type="evidence" value="ECO:0007669"/>
    <property type="project" value="TreeGrafter"/>
</dbReference>
<evidence type="ECO:0000256" key="2">
    <source>
        <dbReference type="ARBA" id="ARBA00022692"/>
    </source>
</evidence>
<protein>
    <submittedName>
        <fullName evidence="9">Nitrogen permease regulator 2</fullName>
    </submittedName>
</protein>
<evidence type="ECO:0000256" key="1">
    <source>
        <dbReference type="ARBA" id="ARBA00004370"/>
    </source>
</evidence>
<dbReference type="InterPro" id="IPR050401">
    <property type="entry name" value="Cyclic_nucleotide_synthase"/>
</dbReference>
<dbReference type="InterPro" id="IPR001054">
    <property type="entry name" value="A/G_cyclase"/>
</dbReference>
<dbReference type="PROSITE" id="PS00452">
    <property type="entry name" value="GUANYLATE_CYCLASE_1"/>
    <property type="match status" value="1"/>
</dbReference>
<evidence type="ECO:0000259" key="8">
    <source>
        <dbReference type="PROSITE" id="PS50125"/>
    </source>
</evidence>
<comment type="caution">
    <text evidence="9">The sequence shown here is derived from an EMBL/GenBank/DDBJ whole genome shotgun (WGS) entry which is preliminary data.</text>
</comment>
<comment type="subcellular location">
    <subcellularLocation>
        <location evidence="1">Membrane</location>
    </subcellularLocation>
</comment>
<dbReference type="GO" id="GO:0001653">
    <property type="term" value="F:peptide receptor activity"/>
    <property type="evidence" value="ECO:0007669"/>
    <property type="project" value="TreeGrafter"/>
</dbReference>
<dbReference type="GO" id="GO:0035556">
    <property type="term" value="P:intracellular signal transduction"/>
    <property type="evidence" value="ECO:0007669"/>
    <property type="project" value="InterPro"/>
</dbReference>
<dbReference type="GO" id="GO:0000166">
    <property type="term" value="F:nucleotide binding"/>
    <property type="evidence" value="ECO:0007669"/>
    <property type="project" value="UniProtKB-KW"/>
</dbReference>
<organism evidence="9 10">
    <name type="scientific">Crenichthys baileyi</name>
    <name type="common">White River springfish</name>
    <dbReference type="NCBI Taxonomy" id="28760"/>
    <lineage>
        <taxon>Eukaryota</taxon>
        <taxon>Metazoa</taxon>
        <taxon>Chordata</taxon>
        <taxon>Craniata</taxon>
        <taxon>Vertebrata</taxon>
        <taxon>Euteleostomi</taxon>
        <taxon>Actinopterygii</taxon>
        <taxon>Neopterygii</taxon>
        <taxon>Teleostei</taxon>
        <taxon>Neoteleostei</taxon>
        <taxon>Acanthomorphata</taxon>
        <taxon>Ovalentaria</taxon>
        <taxon>Atherinomorphae</taxon>
        <taxon>Cyprinodontiformes</taxon>
        <taxon>Goodeidae</taxon>
        <taxon>Crenichthys</taxon>
    </lineage>
</organism>
<dbReference type="InterPro" id="IPR018297">
    <property type="entry name" value="A/G_cyclase_CS"/>
</dbReference>
<evidence type="ECO:0000313" key="10">
    <source>
        <dbReference type="Proteomes" id="UP001311232"/>
    </source>
</evidence>
<dbReference type="Gene3D" id="3.30.70.1230">
    <property type="entry name" value="Nucleotide cyclase"/>
    <property type="match status" value="1"/>
</dbReference>
<evidence type="ECO:0000313" key="9">
    <source>
        <dbReference type="EMBL" id="KAK5618780.1"/>
    </source>
</evidence>
<feature type="domain" description="Guanylate cyclase" evidence="8">
    <location>
        <begin position="24"/>
        <end position="51"/>
    </location>
</feature>
<keyword evidence="6 7" id="KW-0456">Lyase</keyword>
<dbReference type="GO" id="GO:0005886">
    <property type="term" value="C:plasma membrane"/>
    <property type="evidence" value="ECO:0007669"/>
    <property type="project" value="TreeGrafter"/>
</dbReference>
<evidence type="ECO:0000256" key="7">
    <source>
        <dbReference type="RuleBase" id="RU000405"/>
    </source>
</evidence>
<gene>
    <name evidence="9" type="primary">NPR2_2</name>
    <name evidence="9" type="ORF">CRENBAI_011672</name>
</gene>
<keyword evidence="2" id="KW-0812">Transmembrane</keyword>